<dbReference type="SMART" id="SM00909">
    <property type="entry name" value="Germane"/>
    <property type="match status" value="1"/>
</dbReference>
<dbReference type="Pfam" id="PF10646">
    <property type="entry name" value="Germane"/>
    <property type="match status" value="1"/>
</dbReference>
<reference evidence="2 3" key="1">
    <citation type="journal article" date="2016" name="Nat. Commun.">
        <title>Thousands of microbial genomes shed light on interconnected biogeochemical processes in an aquifer system.</title>
        <authorList>
            <person name="Anantharaman K."/>
            <person name="Brown C.T."/>
            <person name="Hug L.A."/>
            <person name="Sharon I."/>
            <person name="Castelle C.J."/>
            <person name="Probst A.J."/>
            <person name="Thomas B.C."/>
            <person name="Singh A."/>
            <person name="Wilkins M.J."/>
            <person name="Karaoz U."/>
            <person name="Brodie E.L."/>
            <person name="Williams K.H."/>
            <person name="Hubbard S.S."/>
            <person name="Banfield J.F."/>
        </authorList>
    </citation>
    <scope>NUCLEOTIDE SEQUENCE [LARGE SCALE GENOMIC DNA]</scope>
</reference>
<name>A0A1F4NR54_UNCK3</name>
<dbReference type="EMBL" id="METD01000001">
    <property type="protein sequence ID" value="OGB73846.1"/>
    <property type="molecule type" value="Genomic_DNA"/>
</dbReference>
<dbReference type="InterPro" id="IPR019606">
    <property type="entry name" value="GerMN"/>
</dbReference>
<proteinExistence type="predicted"/>
<dbReference type="AlphaFoldDB" id="A0A1F4NR54"/>
<protein>
    <recommendedName>
        <fullName evidence="1">GerMN domain-containing protein</fullName>
    </recommendedName>
</protein>
<feature type="domain" description="GerMN" evidence="1">
    <location>
        <begin position="67"/>
        <end position="161"/>
    </location>
</feature>
<evidence type="ECO:0000313" key="3">
    <source>
        <dbReference type="Proteomes" id="UP000178085"/>
    </source>
</evidence>
<organism evidence="2 3">
    <name type="scientific">candidate division Kazan bacterium RIFCSPLOWO2_01_FULL_45_19</name>
    <dbReference type="NCBI Taxonomy" id="1798538"/>
    <lineage>
        <taxon>Bacteria</taxon>
        <taxon>Bacteria division Kazan-3B-28</taxon>
    </lineage>
</organism>
<dbReference type="Proteomes" id="UP000178085">
    <property type="component" value="Unassembled WGS sequence"/>
</dbReference>
<evidence type="ECO:0000313" key="2">
    <source>
        <dbReference type="EMBL" id="OGB73846.1"/>
    </source>
</evidence>
<gene>
    <name evidence="2" type="ORF">A3K51_03445</name>
</gene>
<comment type="caution">
    <text evidence="2">The sequence shown here is derived from an EMBL/GenBank/DDBJ whole genome shotgun (WGS) entry which is preliminary data.</text>
</comment>
<accession>A0A1F4NR54</accession>
<sequence length="162" mass="18093">MKYVYGILGVAILVLAANWAYQFAPKPVEEPMTQTVFVYYTIPTETDMDFVAVEREVLVSDDRDVLALATLQELVKGPTDSEKAQGIASSFNDETVVNSVKFEDGVVTIDFNETFDMQMGGSMRVRAISQSIRKTVQQFDQTTEYTFKLTVNNGAREAVLEP</sequence>
<evidence type="ECO:0000259" key="1">
    <source>
        <dbReference type="SMART" id="SM00909"/>
    </source>
</evidence>